<name>M8D507_9BACL</name>
<evidence type="ECO:0000256" key="4">
    <source>
        <dbReference type="ARBA" id="ARBA00022729"/>
    </source>
</evidence>
<feature type="domain" description="Spore germination protein N-terminal" evidence="9">
    <location>
        <begin position="31"/>
        <end position="194"/>
    </location>
</feature>
<dbReference type="GO" id="GO:0009847">
    <property type="term" value="P:spore germination"/>
    <property type="evidence" value="ECO:0007669"/>
    <property type="project" value="InterPro"/>
</dbReference>
<evidence type="ECO:0000256" key="7">
    <source>
        <dbReference type="ARBA" id="ARBA00023288"/>
    </source>
</evidence>
<dbReference type="Gene3D" id="3.30.300.210">
    <property type="entry name" value="Nutrient germinant receptor protein C, domain 3"/>
    <property type="match status" value="1"/>
</dbReference>
<dbReference type="PROSITE" id="PS51257">
    <property type="entry name" value="PROKAR_LIPOPROTEIN"/>
    <property type="match status" value="1"/>
</dbReference>
<feature type="domain" description="Spore germination GerAC-like C-terminal" evidence="8">
    <location>
        <begin position="203"/>
        <end position="380"/>
    </location>
</feature>
<keyword evidence="5" id="KW-0472">Membrane</keyword>
<dbReference type="PANTHER" id="PTHR35789:SF1">
    <property type="entry name" value="SPORE GERMINATION PROTEIN B3"/>
    <property type="match status" value="1"/>
</dbReference>
<dbReference type="PANTHER" id="PTHR35789">
    <property type="entry name" value="SPORE GERMINATION PROTEIN B3"/>
    <property type="match status" value="1"/>
</dbReference>
<dbReference type="STRING" id="1300222.I532_17488"/>
<dbReference type="InterPro" id="IPR057336">
    <property type="entry name" value="GerAC_N"/>
</dbReference>
<dbReference type="Pfam" id="PF25198">
    <property type="entry name" value="Spore_GerAC_N"/>
    <property type="match status" value="1"/>
</dbReference>
<evidence type="ECO:0000313" key="11">
    <source>
        <dbReference type="Proteomes" id="UP000012081"/>
    </source>
</evidence>
<dbReference type="InterPro" id="IPR038501">
    <property type="entry name" value="Spore_GerAC_C_sf"/>
</dbReference>
<evidence type="ECO:0000256" key="6">
    <source>
        <dbReference type="ARBA" id="ARBA00023139"/>
    </source>
</evidence>
<dbReference type="InterPro" id="IPR008844">
    <property type="entry name" value="Spore_GerAC-like"/>
</dbReference>
<protein>
    <submittedName>
        <fullName evidence="10">Spore germination protein</fullName>
    </submittedName>
</protein>
<accession>M8D507</accession>
<evidence type="ECO:0000256" key="2">
    <source>
        <dbReference type="ARBA" id="ARBA00007886"/>
    </source>
</evidence>
<dbReference type="NCBIfam" id="TIGR02887">
    <property type="entry name" value="spore_ger_x_C"/>
    <property type="match status" value="1"/>
</dbReference>
<evidence type="ECO:0000259" key="8">
    <source>
        <dbReference type="Pfam" id="PF05504"/>
    </source>
</evidence>
<comment type="caution">
    <text evidence="10">The sequence shown here is derived from an EMBL/GenBank/DDBJ whole genome shotgun (WGS) entry which is preliminary data.</text>
</comment>
<dbReference type="GO" id="GO:0016020">
    <property type="term" value="C:membrane"/>
    <property type="evidence" value="ECO:0007669"/>
    <property type="project" value="UniProtKB-SubCell"/>
</dbReference>
<sequence>MPRSGNKRLLRAGAVLLLCSVLLSGCIRTQIFDELGMITVAGYDLLKDGNIRGTVVMPSINPEAEEKVQVMSGISLTSKGIRDKANLQSDKEVLGGQLRVAMYSEELARKGIGSIVDTLYRDPSIGSRVYLSVIEGQTYDLLTYKFKEEGNIGIYLYQLIRHNVEDDKIPSPTLHEFYRSYFSEGIDPYVPFLERKGDEVRIKGVALFHKDKYVGWIPPKEAFHIKLVHDAYRAGTYETSVDPERMGVKPKKKNTTGPDIQMVFDTLSSKAHVDIVSTNPLTYKVDVKVRTRILEMSIPLKIEQPEVLRKMEQALSENMKQDLAKVVAKMQKWEVDPFGFGELYRAKFRGARKLSHDQWHEMYRKSRFDYNIDVEIVRNGVLD</sequence>
<evidence type="ECO:0000256" key="3">
    <source>
        <dbReference type="ARBA" id="ARBA00022544"/>
    </source>
</evidence>
<comment type="similarity">
    <text evidence="2">Belongs to the GerABKC lipoprotein family.</text>
</comment>
<dbReference type="Pfam" id="PF05504">
    <property type="entry name" value="Spore_GerAC"/>
    <property type="match status" value="1"/>
</dbReference>
<keyword evidence="3" id="KW-0309">Germination</keyword>
<dbReference type="Proteomes" id="UP000012081">
    <property type="component" value="Unassembled WGS sequence"/>
</dbReference>
<dbReference type="EMBL" id="APBN01000008">
    <property type="protein sequence ID" value="EMT51369.1"/>
    <property type="molecule type" value="Genomic_DNA"/>
</dbReference>
<keyword evidence="11" id="KW-1185">Reference proteome</keyword>
<comment type="subcellular location">
    <subcellularLocation>
        <location evidence="1">Membrane</location>
        <topology evidence="1">Lipid-anchor</topology>
    </subcellularLocation>
</comment>
<reference evidence="10 11" key="1">
    <citation type="submission" date="2013-03" db="EMBL/GenBank/DDBJ databases">
        <title>Assembly of a new bacterial strain Brevibacillus borstelensis AK1.</title>
        <authorList>
            <person name="Rajan I."/>
            <person name="PoliReddy D."/>
            <person name="Sugumar T."/>
            <person name="Rathinam K."/>
            <person name="Alqarawi S."/>
            <person name="Khalil A.B."/>
            <person name="Sivakumar N."/>
        </authorList>
    </citation>
    <scope>NUCLEOTIDE SEQUENCE [LARGE SCALE GENOMIC DNA]</scope>
    <source>
        <strain evidence="10 11">AK1</strain>
    </source>
</reference>
<gene>
    <name evidence="10" type="ORF">I532_17488</name>
</gene>
<evidence type="ECO:0000256" key="5">
    <source>
        <dbReference type="ARBA" id="ARBA00023136"/>
    </source>
</evidence>
<dbReference type="GeneID" id="89501964"/>
<dbReference type="OrthoDB" id="2592518at2"/>
<evidence type="ECO:0000259" key="9">
    <source>
        <dbReference type="Pfam" id="PF25198"/>
    </source>
</evidence>
<organism evidence="10 11">
    <name type="scientific">Brevibacillus borstelensis AK1</name>
    <dbReference type="NCBI Taxonomy" id="1300222"/>
    <lineage>
        <taxon>Bacteria</taxon>
        <taxon>Bacillati</taxon>
        <taxon>Bacillota</taxon>
        <taxon>Bacilli</taxon>
        <taxon>Bacillales</taxon>
        <taxon>Paenibacillaceae</taxon>
        <taxon>Brevibacillus</taxon>
    </lineage>
</organism>
<evidence type="ECO:0000256" key="1">
    <source>
        <dbReference type="ARBA" id="ARBA00004635"/>
    </source>
</evidence>
<keyword evidence="6" id="KW-0564">Palmitate</keyword>
<dbReference type="RefSeq" id="WP_003389823.1">
    <property type="nucleotide sequence ID" value="NZ_APBN01000008.1"/>
</dbReference>
<evidence type="ECO:0000313" key="10">
    <source>
        <dbReference type="EMBL" id="EMT51369.1"/>
    </source>
</evidence>
<dbReference type="AlphaFoldDB" id="M8D507"/>
<keyword evidence="7" id="KW-0449">Lipoprotein</keyword>
<dbReference type="InterPro" id="IPR046953">
    <property type="entry name" value="Spore_GerAC-like_C"/>
</dbReference>
<dbReference type="PATRIC" id="fig|1300222.3.peg.3664"/>
<proteinExistence type="inferred from homology"/>
<keyword evidence="4" id="KW-0732">Signal</keyword>